<reference evidence="3" key="2">
    <citation type="submission" date="2016-02" db="EMBL/GenBank/DDBJ databases">
        <authorList>
            <person name="Wen L."/>
            <person name="He K."/>
            <person name="Yang H."/>
        </authorList>
    </citation>
    <scope>NUCLEOTIDE SEQUENCE [LARGE SCALE GENOMIC DNA]</scope>
    <source>
        <strain evidence="3">JCM 15929</strain>
    </source>
</reference>
<evidence type="ECO:0000313" key="3">
    <source>
        <dbReference type="Proteomes" id="UP000070258"/>
    </source>
</evidence>
<keyword evidence="4" id="KW-1185">Reference proteome</keyword>
<gene>
    <name evidence="2" type="ORF">AXK60_02580</name>
    <name evidence="1" type="ORF">AXK61_01745</name>
</gene>
<dbReference type="EMBL" id="LSRE01000001">
    <property type="protein sequence ID" value="KXP01549.1"/>
    <property type="molecule type" value="Genomic_DNA"/>
</dbReference>
<sequence length="159" mass="17746">MVHRPAGAARRDGGRVGRREGGTMTDFRYRFRPRYYEIDRQGVMFNMWYLGYVDTAVTEFYADRGDGYEALLAAGFDTQVVHVEMDYAAGLTDDRDVELVLRTGRIGNKSFTLEFVFRTDLDAEVPTDAVSGRVVHAVIATDGSGSVPVPDLLRNVLLS</sequence>
<organism evidence="2 3">
    <name type="scientific">Tsukamurella pseudospumae</name>
    <dbReference type="NCBI Taxonomy" id="239498"/>
    <lineage>
        <taxon>Bacteria</taxon>
        <taxon>Bacillati</taxon>
        <taxon>Actinomycetota</taxon>
        <taxon>Actinomycetes</taxon>
        <taxon>Mycobacteriales</taxon>
        <taxon>Tsukamurellaceae</taxon>
        <taxon>Tsukamurella</taxon>
    </lineage>
</organism>
<dbReference type="CDD" id="cd00586">
    <property type="entry name" value="4HBT"/>
    <property type="match status" value="1"/>
</dbReference>
<dbReference type="Proteomes" id="UP000070409">
    <property type="component" value="Unassembled WGS sequence"/>
</dbReference>
<evidence type="ECO:0000313" key="2">
    <source>
        <dbReference type="EMBL" id="KXP14786.1"/>
    </source>
</evidence>
<dbReference type="Proteomes" id="UP000070258">
    <property type="component" value="Unassembled WGS sequence"/>
</dbReference>
<proteinExistence type="predicted"/>
<dbReference type="SUPFAM" id="SSF54637">
    <property type="entry name" value="Thioesterase/thiol ester dehydrase-isomerase"/>
    <property type="match status" value="1"/>
</dbReference>
<dbReference type="EMBL" id="LSRF01000001">
    <property type="protein sequence ID" value="KXP14786.1"/>
    <property type="molecule type" value="Genomic_DNA"/>
</dbReference>
<dbReference type="STRING" id="239498.AXK60_02580"/>
<evidence type="ECO:0000313" key="1">
    <source>
        <dbReference type="EMBL" id="KXP01549.1"/>
    </source>
</evidence>
<dbReference type="Pfam" id="PF13279">
    <property type="entry name" value="4HBT_2"/>
    <property type="match status" value="1"/>
</dbReference>
<dbReference type="OrthoDB" id="9799036at2"/>
<reference evidence="1 4" key="1">
    <citation type="submission" date="2016-02" db="EMBL/GenBank/DDBJ databases">
        <authorList>
            <person name="Teng J.L."/>
            <person name="Tang Y."/>
            <person name="Huang Y."/>
            <person name="Guo F."/>
            <person name="Wei W."/>
            <person name="Chen J.H."/>
            <person name="Wong S.Y."/>
            <person name="Lau S.K."/>
            <person name="Woo P.C."/>
        </authorList>
    </citation>
    <scope>NUCLEOTIDE SEQUENCE [LARGE SCALE GENOMIC DNA]</scope>
    <source>
        <strain evidence="1 4">JCM 13375</strain>
    </source>
</reference>
<accession>A0A138AWN8</accession>
<name>A0A138AWN8_9ACTN</name>
<evidence type="ECO:0000313" key="4">
    <source>
        <dbReference type="Proteomes" id="UP000070409"/>
    </source>
</evidence>
<comment type="caution">
    <text evidence="2">The sequence shown here is derived from an EMBL/GenBank/DDBJ whole genome shotgun (WGS) entry which is preliminary data.</text>
</comment>
<dbReference type="Gene3D" id="3.10.129.10">
    <property type="entry name" value="Hotdog Thioesterase"/>
    <property type="match status" value="1"/>
</dbReference>
<reference evidence="2" key="3">
    <citation type="submission" date="2016-02" db="EMBL/GenBank/DDBJ databases">
        <authorList>
            <person name="Teng J.L."/>
            <person name="Yang Y."/>
            <person name="Huang Y."/>
            <person name="Guo F."/>
            <person name="Wei W."/>
            <person name="Chen J.H."/>
            <person name="Wong S.Y."/>
            <person name="Lau S.K."/>
            <person name="Woo P.C."/>
        </authorList>
    </citation>
    <scope>NUCLEOTIDE SEQUENCE</scope>
    <source>
        <strain evidence="2">JCM 15929</strain>
    </source>
</reference>
<protein>
    <submittedName>
        <fullName evidence="2">Uncharacterized protein</fullName>
    </submittedName>
</protein>
<dbReference type="InterPro" id="IPR029069">
    <property type="entry name" value="HotDog_dom_sf"/>
</dbReference>
<dbReference type="AlphaFoldDB" id="A0A138AWN8"/>